<dbReference type="PANTHER" id="PTHR11960">
    <property type="entry name" value="EUKARYOTIC TRANSLATION INITIATION FACTOR 4E RELATED"/>
    <property type="match status" value="1"/>
</dbReference>
<comment type="similarity">
    <text evidence="1 7">Belongs to the eukaryotic initiation factor 4E family.</text>
</comment>
<name>A0A7R9K3C6_TIMGE</name>
<dbReference type="InterPro" id="IPR023398">
    <property type="entry name" value="TIF_eIF4e-like"/>
</dbReference>
<dbReference type="InterPro" id="IPR001040">
    <property type="entry name" value="TIF_eIF_4E"/>
</dbReference>
<reference evidence="8" key="1">
    <citation type="submission" date="2020-11" db="EMBL/GenBank/DDBJ databases">
        <authorList>
            <person name="Tran Van P."/>
        </authorList>
    </citation>
    <scope>NUCLEOTIDE SEQUENCE</scope>
</reference>
<keyword evidence="2 7" id="KW-0396">Initiation factor</keyword>
<dbReference type="PROSITE" id="PS00813">
    <property type="entry name" value="IF4E"/>
    <property type="match status" value="1"/>
</dbReference>
<evidence type="ECO:0000256" key="3">
    <source>
        <dbReference type="ARBA" id="ARBA00022845"/>
    </source>
</evidence>
<keyword evidence="4 7" id="KW-0694">RNA-binding</keyword>
<keyword evidence="3" id="KW-0810">Translation regulation</keyword>
<dbReference type="InterPro" id="IPR019770">
    <property type="entry name" value="TIF_eIF_4E_CS"/>
</dbReference>
<dbReference type="AlphaFoldDB" id="A0A7R9K3C6"/>
<dbReference type="GO" id="GO:0006417">
    <property type="term" value="P:regulation of translation"/>
    <property type="evidence" value="ECO:0007669"/>
    <property type="project" value="UniProtKB-KW"/>
</dbReference>
<dbReference type="SUPFAM" id="SSF55418">
    <property type="entry name" value="eIF4e-like"/>
    <property type="match status" value="1"/>
</dbReference>
<dbReference type="GO" id="GO:0003743">
    <property type="term" value="F:translation initiation factor activity"/>
    <property type="evidence" value="ECO:0007669"/>
    <property type="project" value="UniProtKB-KW"/>
</dbReference>
<gene>
    <name evidence="8" type="ORF">TGEB3V08_LOCUS8015</name>
</gene>
<dbReference type="PANTHER" id="PTHR11960:SF8">
    <property type="entry name" value="EUKARYOTIC TRANSLATION INITIATION FACTOR 4E1-RELATED"/>
    <property type="match status" value="1"/>
</dbReference>
<dbReference type="Pfam" id="PF01652">
    <property type="entry name" value="IF4E"/>
    <property type="match status" value="1"/>
</dbReference>
<accession>A0A7R9K3C6</accession>
<evidence type="ECO:0000256" key="4">
    <source>
        <dbReference type="ARBA" id="ARBA00022884"/>
    </source>
</evidence>
<evidence type="ECO:0000256" key="2">
    <source>
        <dbReference type="ARBA" id="ARBA00022540"/>
    </source>
</evidence>
<keyword evidence="5 7" id="KW-0648">Protein biosynthesis</keyword>
<sequence>MEDFESKNDGVIDDVDNDSVSGVPQPYIKHPLQNMWTLWYYENDRNKNWEENQREVTSFDTVEDFWSLFHHIKQASELKQGCDYSLFKKGILPMWEDDANKRGGRWLINLEKKHRGHDLNNYWLEVLLCLIGEAFDDYHEDVCGAVVNIRAKGDKIGIWTADALKSQSVLEIGRKIKTRLNINRNMPIGYQIHKDTMAKSGSVTKNTYTAFSKKNHNFACLLNMAKFNPKKQRASRPRKRNKKVKSNKNWYKLKTMKDLIYDVFREETELDFDRVNIIGLLLDSHDPLHWFSLVSSKRMHARL</sequence>
<dbReference type="EMBL" id="OE842855">
    <property type="protein sequence ID" value="CAD7601597.1"/>
    <property type="molecule type" value="Genomic_DNA"/>
</dbReference>
<evidence type="ECO:0000256" key="7">
    <source>
        <dbReference type="RuleBase" id="RU004374"/>
    </source>
</evidence>
<protein>
    <recommendedName>
        <fullName evidence="6">eIF-4F 25 kDa subunit</fullName>
    </recommendedName>
</protein>
<evidence type="ECO:0000256" key="1">
    <source>
        <dbReference type="ARBA" id="ARBA00009860"/>
    </source>
</evidence>
<organism evidence="8">
    <name type="scientific">Timema genevievae</name>
    <name type="common">Walking stick</name>
    <dbReference type="NCBI Taxonomy" id="629358"/>
    <lineage>
        <taxon>Eukaryota</taxon>
        <taxon>Metazoa</taxon>
        <taxon>Ecdysozoa</taxon>
        <taxon>Arthropoda</taxon>
        <taxon>Hexapoda</taxon>
        <taxon>Insecta</taxon>
        <taxon>Pterygota</taxon>
        <taxon>Neoptera</taxon>
        <taxon>Polyneoptera</taxon>
        <taxon>Phasmatodea</taxon>
        <taxon>Timematodea</taxon>
        <taxon>Timematoidea</taxon>
        <taxon>Timematidae</taxon>
        <taxon>Timema</taxon>
    </lineage>
</organism>
<proteinExistence type="inferred from homology"/>
<dbReference type="GO" id="GO:0016281">
    <property type="term" value="C:eukaryotic translation initiation factor 4F complex"/>
    <property type="evidence" value="ECO:0007669"/>
    <property type="project" value="TreeGrafter"/>
</dbReference>
<evidence type="ECO:0000313" key="8">
    <source>
        <dbReference type="EMBL" id="CAD7601597.1"/>
    </source>
</evidence>
<evidence type="ECO:0000256" key="6">
    <source>
        <dbReference type="ARBA" id="ARBA00032656"/>
    </source>
</evidence>
<dbReference type="Gene3D" id="3.30.760.10">
    <property type="entry name" value="RNA Cap, Translation Initiation Factor Eif4e"/>
    <property type="match status" value="1"/>
</dbReference>
<dbReference type="GO" id="GO:0000340">
    <property type="term" value="F:RNA 7-methylguanosine cap binding"/>
    <property type="evidence" value="ECO:0007669"/>
    <property type="project" value="TreeGrafter"/>
</dbReference>
<evidence type="ECO:0000256" key="5">
    <source>
        <dbReference type="ARBA" id="ARBA00022917"/>
    </source>
</evidence>